<name>X0T0U8_9ZZZZ</name>
<gene>
    <name evidence="1" type="ORF">S01H1_23693</name>
</gene>
<dbReference type="AlphaFoldDB" id="X0T0U8"/>
<proteinExistence type="predicted"/>
<dbReference type="InterPro" id="IPR021345">
    <property type="entry name" value="DUF2961"/>
</dbReference>
<organism evidence="1">
    <name type="scientific">marine sediment metagenome</name>
    <dbReference type="NCBI Taxonomy" id="412755"/>
    <lineage>
        <taxon>unclassified sequences</taxon>
        <taxon>metagenomes</taxon>
        <taxon>ecological metagenomes</taxon>
    </lineage>
</organism>
<dbReference type="Gene3D" id="2.60.120.1390">
    <property type="match status" value="1"/>
</dbReference>
<dbReference type="Pfam" id="PF11175">
    <property type="entry name" value="DUF2961"/>
    <property type="match status" value="1"/>
</dbReference>
<evidence type="ECO:0008006" key="2">
    <source>
        <dbReference type="Google" id="ProtNLM"/>
    </source>
</evidence>
<evidence type="ECO:0000313" key="1">
    <source>
        <dbReference type="EMBL" id="GAF87068.1"/>
    </source>
</evidence>
<comment type="caution">
    <text evidence="1">The sequence shown here is derived from an EMBL/GenBank/DDBJ whole genome shotgun (WGS) entry which is preliminary data.</text>
</comment>
<dbReference type="EMBL" id="BARS01013775">
    <property type="protein sequence ID" value="GAF87068.1"/>
    <property type="molecule type" value="Genomic_DNA"/>
</dbReference>
<reference evidence="1" key="1">
    <citation type="journal article" date="2014" name="Front. Microbiol.">
        <title>High frequency of phylogenetically diverse reductive dehalogenase-homologous genes in deep subseafloor sedimentary metagenomes.</title>
        <authorList>
            <person name="Kawai M."/>
            <person name="Futagami T."/>
            <person name="Toyoda A."/>
            <person name="Takaki Y."/>
            <person name="Nishi S."/>
            <person name="Hori S."/>
            <person name="Arai W."/>
            <person name="Tsubouchi T."/>
            <person name="Morono Y."/>
            <person name="Uchiyama I."/>
            <person name="Ito T."/>
            <person name="Fujiyama A."/>
            <person name="Inagaki F."/>
            <person name="Takami H."/>
        </authorList>
    </citation>
    <scope>NUCLEOTIDE SEQUENCE</scope>
    <source>
        <strain evidence="1">Expedition CK06-06</strain>
    </source>
</reference>
<feature type="non-terminal residue" evidence="1">
    <location>
        <position position="122"/>
    </location>
</feature>
<sequence length="122" mass="14008">MSMQSYDKGSAVFLEGDEMIYVDGEEHPSLYGTGTEDYFQGAWYFTHGCFSAPFHGLTLFDKVDARVSAYRLHVPDAIPFEREIRVTMEHGHANMLQEDYSSVAYWYQFEPHDPGFGHIPDD</sequence>
<protein>
    <recommendedName>
        <fullName evidence="2">DUF2961 domain-containing protein</fullName>
    </recommendedName>
</protein>
<accession>X0T0U8</accession>